<dbReference type="InterPro" id="IPR007789">
    <property type="entry name" value="DUF688"/>
</dbReference>
<name>A0A6A2XW81_HIBSY</name>
<gene>
    <name evidence="1" type="ORF">F3Y22_tig00111769pilonHSYRG00680</name>
</gene>
<comment type="caution">
    <text evidence="1">The sequence shown here is derived from an EMBL/GenBank/DDBJ whole genome shotgun (WGS) entry which is preliminary data.</text>
</comment>
<dbReference type="PANTHER" id="PTHR33671">
    <property type="entry name" value="N-METHYLTRANSFERASE, PUTATIVE (DUF688)-RELATED"/>
    <property type="match status" value="1"/>
</dbReference>
<protein>
    <submittedName>
        <fullName evidence="1">Xylem bark cysteine peptidase 3 isoform 1</fullName>
    </submittedName>
</protein>
<keyword evidence="2" id="KW-1185">Reference proteome</keyword>
<reference evidence="1" key="1">
    <citation type="submission" date="2019-09" db="EMBL/GenBank/DDBJ databases">
        <title>Draft genome information of white flower Hibiscus syriacus.</title>
        <authorList>
            <person name="Kim Y.-M."/>
        </authorList>
    </citation>
    <scope>NUCLEOTIDE SEQUENCE [LARGE SCALE GENOMIC DNA]</scope>
    <source>
        <strain evidence="1">YM2019G1</strain>
    </source>
</reference>
<organism evidence="1 2">
    <name type="scientific">Hibiscus syriacus</name>
    <name type="common">Rose of Sharon</name>
    <dbReference type="NCBI Taxonomy" id="106335"/>
    <lineage>
        <taxon>Eukaryota</taxon>
        <taxon>Viridiplantae</taxon>
        <taxon>Streptophyta</taxon>
        <taxon>Embryophyta</taxon>
        <taxon>Tracheophyta</taxon>
        <taxon>Spermatophyta</taxon>
        <taxon>Magnoliopsida</taxon>
        <taxon>eudicotyledons</taxon>
        <taxon>Gunneridae</taxon>
        <taxon>Pentapetalae</taxon>
        <taxon>rosids</taxon>
        <taxon>malvids</taxon>
        <taxon>Malvales</taxon>
        <taxon>Malvaceae</taxon>
        <taxon>Malvoideae</taxon>
        <taxon>Hibiscus</taxon>
    </lineage>
</organism>
<evidence type="ECO:0000313" key="2">
    <source>
        <dbReference type="Proteomes" id="UP000436088"/>
    </source>
</evidence>
<evidence type="ECO:0000313" key="1">
    <source>
        <dbReference type="EMBL" id="KAE8674250.1"/>
    </source>
</evidence>
<dbReference type="PANTHER" id="PTHR33671:SF3">
    <property type="entry name" value="F28N24.8 PROTEIN"/>
    <property type="match status" value="1"/>
</dbReference>
<proteinExistence type="predicted"/>
<dbReference type="EMBL" id="VEPZ02001421">
    <property type="protein sequence ID" value="KAE8674250.1"/>
    <property type="molecule type" value="Genomic_DNA"/>
</dbReference>
<dbReference type="AlphaFoldDB" id="A0A6A2XW81"/>
<accession>A0A6A2XW81</accession>
<dbReference type="Pfam" id="PF05097">
    <property type="entry name" value="DUF688"/>
    <property type="match status" value="1"/>
</dbReference>
<sequence length="270" mass="29949">MEERKLNFNAPLLSVRRFSGTSSFQDRNKQNKFENPPPTARFALPWHCPDASSDQVKEPVAVPFVWEQIPGKAKGSVELEFEPFKEALGIPRLPPGRISKVVKCPVAVLWRKNCLNEKCVSGSDNDDDVYSDALDTLTDAFSMNCSISGLSGSDGPRFLPAAMAVTLETPKYALRKQSVAPEQPTEAKKAVIADRKPPVNSYESAIVPYYNWDAEQEEETEDEFDGYQDTGNLSRKACGLLPRLCFKSSHGLLYPVPGLKVRSHSSMSFS</sequence>
<dbReference type="Proteomes" id="UP000436088">
    <property type="component" value="Unassembled WGS sequence"/>
</dbReference>